<dbReference type="PANTHER" id="PTHR43630">
    <property type="entry name" value="POLY-BETA-1,6-N-ACETYL-D-GLUCOSAMINE SYNTHASE"/>
    <property type="match status" value="1"/>
</dbReference>
<evidence type="ECO:0000256" key="3">
    <source>
        <dbReference type="ARBA" id="ARBA00022676"/>
    </source>
</evidence>
<proteinExistence type="predicted"/>
<dbReference type="InterPro" id="IPR001173">
    <property type="entry name" value="Glyco_trans_2-like"/>
</dbReference>
<dbReference type="Gene3D" id="3.40.50.300">
    <property type="entry name" value="P-loop containing nucleotide triphosphate hydrolases"/>
    <property type="match status" value="1"/>
</dbReference>
<keyword evidence="3" id="KW-0328">Glycosyltransferase</keyword>
<evidence type="ECO:0000313" key="10">
    <source>
        <dbReference type="Proteomes" id="UP000244089"/>
    </source>
</evidence>
<keyword evidence="6" id="KW-0802">TPR repeat</keyword>
<dbReference type="Pfam" id="PF13469">
    <property type="entry name" value="Sulfotransfer_3"/>
    <property type="match status" value="1"/>
</dbReference>
<name>A0A2T5RHU1_9FIRM</name>
<feature type="coiled-coil region" evidence="7">
    <location>
        <begin position="613"/>
        <end position="648"/>
    </location>
</feature>
<evidence type="ECO:0000256" key="4">
    <source>
        <dbReference type="ARBA" id="ARBA00022679"/>
    </source>
</evidence>
<dbReference type="Pfam" id="PF07429">
    <property type="entry name" value="Glyco_transf_56"/>
    <property type="match status" value="1"/>
</dbReference>
<dbReference type="Gene3D" id="3.90.550.10">
    <property type="entry name" value="Spore Coat Polysaccharide Biosynthesis Protein SpsA, Chain A"/>
    <property type="match status" value="1"/>
</dbReference>
<dbReference type="GO" id="GO:0009246">
    <property type="term" value="P:enterobacterial common antigen biosynthetic process"/>
    <property type="evidence" value="ECO:0007669"/>
    <property type="project" value="InterPro"/>
</dbReference>
<reference evidence="9 10" key="1">
    <citation type="submission" date="2018-04" db="EMBL/GenBank/DDBJ databases">
        <title>Subsurface microbial communities from deep shales in Ohio and West Virginia, USA.</title>
        <authorList>
            <person name="Wrighton K."/>
        </authorList>
    </citation>
    <scope>NUCLEOTIDE SEQUENCE [LARGE SCALE GENOMIC DNA]</scope>
    <source>
        <strain evidence="9 10">WC1</strain>
    </source>
</reference>
<dbReference type="SUPFAM" id="SSF53448">
    <property type="entry name" value="Nucleotide-diphospho-sugar transferases"/>
    <property type="match status" value="1"/>
</dbReference>
<keyword evidence="1" id="KW-1003">Cell membrane</keyword>
<evidence type="ECO:0000256" key="2">
    <source>
        <dbReference type="ARBA" id="ARBA00022519"/>
    </source>
</evidence>
<dbReference type="SUPFAM" id="SSF48452">
    <property type="entry name" value="TPR-like"/>
    <property type="match status" value="2"/>
</dbReference>
<feature type="domain" description="Glycosyltransferase 2-like" evidence="8">
    <location>
        <begin position="5"/>
        <end position="92"/>
    </location>
</feature>
<feature type="repeat" description="TPR" evidence="6">
    <location>
        <begin position="703"/>
        <end position="736"/>
    </location>
</feature>
<dbReference type="InterPro" id="IPR019734">
    <property type="entry name" value="TPR_rpt"/>
</dbReference>
<dbReference type="InterPro" id="IPR011990">
    <property type="entry name" value="TPR-like_helical_dom_sf"/>
</dbReference>
<dbReference type="EMBL" id="QAXS01000024">
    <property type="protein sequence ID" value="PTV96835.1"/>
    <property type="molecule type" value="Genomic_DNA"/>
</dbReference>
<dbReference type="InterPro" id="IPR027417">
    <property type="entry name" value="P-loop_NTPase"/>
</dbReference>
<dbReference type="InterPro" id="IPR009993">
    <property type="entry name" value="WecF"/>
</dbReference>
<dbReference type="GO" id="GO:0008417">
    <property type="term" value="F:fucosyltransferase activity"/>
    <property type="evidence" value="ECO:0007669"/>
    <property type="project" value="InterPro"/>
</dbReference>
<dbReference type="OrthoDB" id="9815923at2"/>
<organism evidence="9 10">
    <name type="scientific">Halanaerobium saccharolyticum</name>
    <dbReference type="NCBI Taxonomy" id="43595"/>
    <lineage>
        <taxon>Bacteria</taxon>
        <taxon>Bacillati</taxon>
        <taxon>Bacillota</taxon>
        <taxon>Clostridia</taxon>
        <taxon>Halanaerobiales</taxon>
        <taxon>Halanaerobiaceae</taxon>
        <taxon>Halanaerobium</taxon>
    </lineage>
</organism>
<evidence type="ECO:0000313" key="9">
    <source>
        <dbReference type="EMBL" id="PTV96835.1"/>
    </source>
</evidence>
<feature type="coiled-coil region" evidence="7">
    <location>
        <begin position="212"/>
        <end position="239"/>
    </location>
</feature>
<protein>
    <submittedName>
        <fullName evidence="9">Tetratricopeptide repeat protein</fullName>
    </submittedName>
</protein>
<gene>
    <name evidence="9" type="ORF">C8C76_12434</name>
</gene>
<feature type="repeat" description="TPR" evidence="6">
    <location>
        <begin position="199"/>
        <end position="232"/>
    </location>
</feature>
<dbReference type="SMART" id="SM00028">
    <property type="entry name" value="TPR"/>
    <property type="match status" value="5"/>
</dbReference>
<dbReference type="PANTHER" id="PTHR43630:SF2">
    <property type="entry name" value="GLYCOSYLTRANSFERASE"/>
    <property type="match status" value="1"/>
</dbReference>
<evidence type="ECO:0000256" key="7">
    <source>
        <dbReference type="SAM" id="Coils"/>
    </source>
</evidence>
<evidence type="ECO:0000256" key="5">
    <source>
        <dbReference type="ARBA" id="ARBA00023136"/>
    </source>
</evidence>
<dbReference type="CDD" id="cd02511">
    <property type="entry name" value="Beta4Glucosyltransferase"/>
    <property type="match status" value="1"/>
</dbReference>
<dbReference type="SUPFAM" id="SSF52540">
    <property type="entry name" value="P-loop containing nucleoside triphosphate hydrolases"/>
    <property type="match status" value="1"/>
</dbReference>
<dbReference type="Proteomes" id="UP000244089">
    <property type="component" value="Unassembled WGS sequence"/>
</dbReference>
<dbReference type="PROSITE" id="PS50005">
    <property type="entry name" value="TPR"/>
    <property type="match status" value="2"/>
</dbReference>
<dbReference type="Pfam" id="PF13181">
    <property type="entry name" value="TPR_8"/>
    <property type="match status" value="1"/>
</dbReference>
<sequence>MLLTIGMMVKNEAKHLEECLESLSPIREELDTELIVVDTGSDDNTVDIAKKFTDNVYFHEWNDNFSEMRNTVISYAKGDWYFSLDGDEIVENPKTIINFFKSEKHKKYNTCLVTQKNNTDLKGERFSEILVPRLFKNDADFHFEGAVHNQPKFKKPLFQLNTILDHYGYISSDKKLMEKKFNRTSTILKQELKRDPKNIYYWYQLSKSYLMHDDEKEALKAIEKAYNLAKKNKVELKNRMYIYIQLAQVKMIFQKPLETKEICEEALRVRDGYIDLYYYLAWAQRNVGLEEEAIESYEKYLDIYNNYDDSVCKKDISVSDNTLSNIEGVYTNLIILYNKYEKHNKIINYSDKLANAKYLKKVGFLIVKAYYNNNQINDLIDYYCNLEEDEKSIIVLDFEKLINRKKSEELNNFINKLSELKDSYGLLNRIRSQINNKTRNNYKEELSKLKYEELPNFYGDILYFIFNQSDLYYYEILKNIREESLNRFIKYLNSNHDDLAEKIINFINNQVEGVSELRVNKSFLRYLLALDNEVEKTNKDIIDNYLNAGTKYIQKVYTKEIIRNELIFELKNEEEAFLLYILKGFAVKESELKSYIKYLRKAIDIYPPMKKVVETLISEIKEEQNKINEKIERKKNEFKRSIETLINKGRLEESKKLIVEYKNNFEMDADIYSMLGVIALNNGDINQAELNFEKGLIDDNTNIDLLYNLGYVYEQKGKYLKALESYEKMIFQMDDCAERNEMIKYINDFEENYKESIQSQLENRDESGIEYIENPKYKYVHLMYDNFYCNKFMHFTNEHFNEKEHLYLFIVPEGHNFNYVNPNGAKNAKIINLKNDINKLNYYFNNTNKIFIHYLFGHICRTLIKLGIKKELFWVLYGGDLYNHIDKELHSNKTKEFMTKIGFEFKSNKSNLNKVYRKSLIRELNFVLTSKKGDYEIFKNNFISNTTRFDFLHPLPVDFDLLDEEKIKINEKYNFENKYEKVLLVGNSANSLNNHIDILYELKRYNLKNTCIIMPLSYSGHDRYINQLIKKGKEMFGDKFIPITEYLPHDVYSNILKQVDVAIFNHNRQQALANIIALLYLGKKVYIKKNISSYNFLTSQGLKVYKINELKNSNSIKELVEIDSEISSKNRTNVKVNFNINQRNKIAEKIFNKRNEFKIIVLGNQKSGTSAIAHLLAEYGQLNKTIDIPNLLNNNKLKDGILESKYFSNTLIKEPTLTFFYEDLLKKYPIANYIFIVRHPLDNIRSILDRVNIAPDKLPLSTEYVKNSNIKDAWKDICLDSLNINEYNTLTENLVHRWRRAVKTYLENKQNFYLVKYEDFNNDKIKTIKNLGSKIGISEKADISNIINLQFQPKGSNREKNINELFSKQIINKVESICKEEMFNLEYEFYGEKNNID</sequence>
<keyword evidence="2" id="KW-0997">Cell inner membrane</keyword>
<dbReference type="Gene3D" id="1.25.40.10">
    <property type="entry name" value="Tetratricopeptide repeat domain"/>
    <property type="match status" value="2"/>
</dbReference>
<keyword evidence="4" id="KW-0808">Transferase</keyword>
<keyword evidence="5" id="KW-0472">Membrane</keyword>
<dbReference type="RefSeq" id="WP_108141201.1">
    <property type="nucleotide sequence ID" value="NZ_QAXS01000024.1"/>
</dbReference>
<accession>A0A2T5RHU1</accession>
<evidence type="ECO:0000256" key="6">
    <source>
        <dbReference type="PROSITE-ProRule" id="PRU00339"/>
    </source>
</evidence>
<comment type="caution">
    <text evidence="9">The sequence shown here is derived from an EMBL/GenBank/DDBJ whole genome shotgun (WGS) entry which is preliminary data.</text>
</comment>
<keyword evidence="7" id="KW-0175">Coiled coil</keyword>
<dbReference type="Pfam" id="PF00535">
    <property type="entry name" value="Glycos_transf_2"/>
    <property type="match status" value="1"/>
</dbReference>
<dbReference type="InterPro" id="IPR029044">
    <property type="entry name" value="Nucleotide-diphossugar_trans"/>
</dbReference>
<evidence type="ECO:0000259" key="8">
    <source>
        <dbReference type="Pfam" id="PF00535"/>
    </source>
</evidence>
<evidence type="ECO:0000256" key="1">
    <source>
        <dbReference type="ARBA" id="ARBA00022475"/>
    </source>
</evidence>